<keyword evidence="3" id="KW-1185">Reference proteome</keyword>
<feature type="signal peptide" evidence="1">
    <location>
        <begin position="1"/>
        <end position="27"/>
    </location>
</feature>
<gene>
    <name evidence="2" type="ORF">FHR34_006628</name>
</gene>
<evidence type="ECO:0000256" key="1">
    <source>
        <dbReference type="SAM" id="SignalP"/>
    </source>
</evidence>
<reference evidence="2 3" key="1">
    <citation type="submission" date="2020-08" db="EMBL/GenBank/DDBJ databases">
        <title>Sequencing the genomes of 1000 actinobacteria strains.</title>
        <authorList>
            <person name="Klenk H.-P."/>
        </authorList>
    </citation>
    <scope>NUCLEOTIDE SEQUENCE [LARGE SCALE GENOMIC DNA]</scope>
    <source>
        <strain evidence="2 3">DSM 41654</strain>
    </source>
</reference>
<dbReference type="AlphaFoldDB" id="A0A7W7R9E9"/>
<organism evidence="2 3">
    <name type="scientific">Kitasatospora kifunensis</name>
    <name type="common">Streptomyces kifunensis</name>
    <dbReference type="NCBI Taxonomy" id="58351"/>
    <lineage>
        <taxon>Bacteria</taxon>
        <taxon>Bacillati</taxon>
        <taxon>Actinomycetota</taxon>
        <taxon>Actinomycetes</taxon>
        <taxon>Kitasatosporales</taxon>
        <taxon>Streptomycetaceae</taxon>
        <taxon>Kitasatospora</taxon>
    </lineage>
</organism>
<sequence>MFVNGVRKATVALVGMALAGGIGLVGAGNAAASSGGGCGGTNTEQACVSAGNGQVTATATSNFGNGNCNEEVILWDYTAGGKALDTTFPCHNGSYTFTWVLTDPSGGHDYKTEVRFYWPGGSGYDYQLSPDLFY</sequence>
<feature type="chain" id="PRO_5039355625" evidence="1">
    <location>
        <begin position="28"/>
        <end position="134"/>
    </location>
</feature>
<evidence type="ECO:0000313" key="3">
    <source>
        <dbReference type="Proteomes" id="UP000540506"/>
    </source>
</evidence>
<dbReference type="EMBL" id="JACHJV010000002">
    <property type="protein sequence ID" value="MBB4927533.1"/>
    <property type="molecule type" value="Genomic_DNA"/>
</dbReference>
<evidence type="ECO:0000313" key="2">
    <source>
        <dbReference type="EMBL" id="MBB4927533.1"/>
    </source>
</evidence>
<keyword evidence="1" id="KW-0732">Signal</keyword>
<accession>A0A7W7R9E9</accession>
<comment type="caution">
    <text evidence="2">The sequence shown here is derived from an EMBL/GenBank/DDBJ whole genome shotgun (WGS) entry which is preliminary data.</text>
</comment>
<proteinExistence type="predicted"/>
<dbReference type="Proteomes" id="UP000540506">
    <property type="component" value="Unassembled WGS sequence"/>
</dbReference>
<protein>
    <submittedName>
        <fullName evidence="2">Uncharacterized protein</fullName>
    </submittedName>
</protein>
<dbReference type="RefSeq" id="WP_184943943.1">
    <property type="nucleotide sequence ID" value="NZ_JACHJV010000002.1"/>
</dbReference>
<name>A0A7W7R9E9_KITKI</name>